<dbReference type="PANTHER" id="PTHR30411">
    <property type="entry name" value="CYTOPLASMIC PROTEIN"/>
    <property type="match status" value="1"/>
</dbReference>
<dbReference type="Gene3D" id="3.90.960.10">
    <property type="entry name" value="YbaK/aminoacyl-tRNA synthetase-associated domain"/>
    <property type="match status" value="1"/>
</dbReference>
<evidence type="ECO:0000313" key="7">
    <source>
        <dbReference type="Proteomes" id="UP000028525"/>
    </source>
</evidence>
<comment type="caution">
    <text evidence="6">The sequence shown here is derived from an EMBL/GenBank/DDBJ whole genome shotgun (WGS) entry which is preliminary data.</text>
</comment>
<evidence type="ECO:0000256" key="3">
    <source>
        <dbReference type="ARBA" id="ARBA00023239"/>
    </source>
</evidence>
<evidence type="ECO:0000256" key="4">
    <source>
        <dbReference type="PIRNR" id="PIRNR006181"/>
    </source>
</evidence>
<keyword evidence="7" id="KW-1185">Reference proteome</keyword>
<keyword evidence="2 4" id="KW-0648">Protein biosynthesis</keyword>
<feature type="domain" description="YbaK/aminoacyl-tRNA synthetase-associated" evidence="5">
    <location>
        <begin position="34"/>
        <end position="146"/>
    </location>
</feature>
<gene>
    <name evidence="6" type="ORF">IO98_17105</name>
</gene>
<dbReference type="SUPFAM" id="SSF55826">
    <property type="entry name" value="YbaK/ProRS associated domain"/>
    <property type="match status" value="1"/>
</dbReference>
<evidence type="ECO:0000313" key="6">
    <source>
        <dbReference type="EMBL" id="KEZ89162.1"/>
    </source>
</evidence>
<dbReference type="EMBL" id="JPME01000020">
    <property type="protein sequence ID" value="KEZ89162.1"/>
    <property type="molecule type" value="Genomic_DNA"/>
</dbReference>
<dbReference type="RefSeq" id="WP_038283107.1">
    <property type="nucleotide sequence ID" value="NZ_JPME01000020.1"/>
</dbReference>
<protein>
    <recommendedName>
        <fullName evidence="4">Cys-tRNA(Pro)/Cys-tRNA(Cys) deacylase</fullName>
        <ecNumber evidence="4">4.2.-.-</ecNumber>
    </recommendedName>
</protein>
<comment type="similarity">
    <text evidence="1 4">Belongs to the prolyl-tRNA editing family. YbaK/EbsC subfamily.</text>
</comment>
<dbReference type="InterPro" id="IPR007214">
    <property type="entry name" value="YbaK/aa-tRNA-synth-assoc-dom"/>
</dbReference>
<dbReference type="Proteomes" id="UP000028525">
    <property type="component" value="Unassembled WGS sequence"/>
</dbReference>
<dbReference type="PIRSF" id="PIRSF006181">
    <property type="entry name" value="EbsC_YbaK"/>
    <property type="match status" value="1"/>
</dbReference>
<accession>A0A084JJM8</accession>
<proteinExistence type="inferred from homology"/>
<dbReference type="AlphaFoldDB" id="A0A084JJM8"/>
<reference evidence="6 7" key="1">
    <citation type="submission" date="2014-07" db="EMBL/GenBank/DDBJ databases">
        <title>Draft genome of Clostridium celerecrescens 152B isolated from sediments associated with methane hydrate from Krishna Godavari basin.</title>
        <authorList>
            <person name="Honkalas V.S."/>
            <person name="Dabir A.P."/>
            <person name="Arora P."/>
            <person name="Dhakephalkar P.K."/>
        </authorList>
    </citation>
    <scope>NUCLEOTIDE SEQUENCE [LARGE SCALE GENOMIC DNA]</scope>
    <source>
        <strain evidence="6 7">152B</strain>
    </source>
</reference>
<evidence type="ECO:0000256" key="2">
    <source>
        <dbReference type="ARBA" id="ARBA00022917"/>
    </source>
</evidence>
<dbReference type="OrthoDB" id="9809296at2"/>
<dbReference type="GO" id="GO:0016829">
    <property type="term" value="F:lyase activity"/>
    <property type="evidence" value="ECO:0007669"/>
    <property type="project" value="UniProtKB-KW"/>
</dbReference>
<dbReference type="EC" id="4.2.-.-" evidence="4"/>
<name>A0A084JJM8_9FIRM</name>
<organism evidence="6 7">
    <name type="scientific">Lacrimispora celerecrescens</name>
    <dbReference type="NCBI Taxonomy" id="29354"/>
    <lineage>
        <taxon>Bacteria</taxon>
        <taxon>Bacillati</taxon>
        <taxon>Bacillota</taxon>
        <taxon>Clostridia</taxon>
        <taxon>Lachnospirales</taxon>
        <taxon>Lachnospiraceae</taxon>
        <taxon>Lacrimispora</taxon>
    </lineage>
</organism>
<dbReference type="Pfam" id="PF04073">
    <property type="entry name" value="tRNA_edit"/>
    <property type="match status" value="1"/>
</dbReference>
<evidence type="ECO:0000256" key="1">
    <source>
        <dbReference type="ARBA" id="ARBA00009798"/>
    </source>
</evidence>
<dbReference type="CDD" id="cd00002">
    <property type="entry name" value="YbaK_deacylase"/>
    <property type="match status" value="1"/>
</dbReference>
<keyword evidence="3 4" id="KW-0456">Lyase</keyword>
<dbReference type="GO" id="GO:0002161">
    <property type="term" value="F:aminoacyl-tRNA deacylase activity"/>
    <property type="evidence" value="ECO:0007669"/>
    <property type="project" value="InterPro"/>
</dbReference>
<dbReference type="InterPro" id="IPR004369">
    <property type="entry name" value="Prolyl-tRNA_editing_YbaK/EbsC"/>
</dbReference>
<dbReference type="GO" id="GO:0006412">
    <property type="term" value="P:translation"/>
    <property type="evidence" value="ECO:0007669"/>
    <property type="project" value="UniProtKB-KW"/>
</dbReference>
<dbReference type="NCBIfam" id="TIGR00011">
    <property type="entry name" value="YbaK_EbsC"/>
    <property type="match status" value="1"/>
</dbReference>
<sequence>MVKTNAMRMLDKAKVEYATREYEVDEQDLSGSHAADMMGADHGSVFKTLVLKGEKMGYLVCCIPVDGELDLKKVAKAAKDKKVEMIPMKDLQGITGYIRGGCSPIGMKKQFPTFIDETARSYEEIVVSGGLRGQQIVISPQALVDFIKGEFASLIHF</sequence>
<dbReference type="InterPro" id="IPR036754">
    <property type="entry name" value="YbaK/aa-tRNA-synt-asso_dom_sf"/>
</dbReference>
<dbReference type="STRING" id="29354.IO98_17105"/>
<dbReference type="PANTHER" id="PTHR30411:SF0">
    <property type="entry name" value="CYS-TRNA(PRO)_CYS-TRNA(CYS) DEACYLASE YBAK"/>
    <property type="match status" value="1"/>
</dbReference>
<evidence type="ECO:0000259" key="5">
    <source>
        <dbReference type="Pfam" id="PF04073"/>
    </source>
</evidence>